<dbReference type="InterPro" id="IPR029063">
    <property type="entry name" value="SAM-dependent_MTases_sf"/>
</dbReference>
<comment type="caution">
    <text evidence="1">The sequence shown here is derived from an EMBL/GenBank/DDBJ whole genome shotgun (WGS) entry which is preliminary data.</text>
</comment>
<protein>
    <submittedName>
        <fullName evidence="1">Velvet complex subunit LAE1</fullName>
    </submittedName>
</protein>
<dbReference type="OrthoDB" id="2013972at2759"/>
<dbReference type="GO" id="GO:0008168">
    <property type="term" value="F:methyltransferase activity"/>
    <property type="evidence" value="ECO:0007669"/>
    <property type="project" value="TreeGrafter"/>
</dbReference>
<dbReference type="Proteomes" id="UP000785200">
    <property type="component" value="Unassembled WGS sequence"/>
</dbReference>
<gene>
    <name evidence="1" type="ORF">D0Z07_5305</name>
</gene>
<dbReference type="Gene3D" id="3.40.50.150">
    <property type="entry name" value="Vaccinia Virus protein VP39"/>
    <property type="match status" value="1"/>
</dbReference>
<dbReference type="AlphaFoldDB" id="A0A9P6VJ34"/>
<dbReference type="SUPFAM" id="SSF53335">
    <property type="entry name" value="S-adenosyl-L-methionine-dependent methyltransferases"/>
    <property type="match status" value="1"/>
</dbReference>
<evidence type="ECO:0000313" key="2">
    <source>
        <dbReference type="Proteomes" id="UP000785200"/>
    </source>
</evidence>
<organism evidence="1 2">
    <name type="scientific">Hyphodiscus hymeniophilus</name>
    <dbReference type="NCBI Taxonomy" id="353542"/>
    <lineage>
        <taxon>Eukaryota</taxon>
        <taxon>Fungi</taxon>
        <taxon>Dikarya</taxon>
        <taxon>Ascomycota</taxon>
        <taxon>Pezizomycotina</taxon>
        <taxon>Leotiomycetes</taxon>
        <taxon>Helotiales</taxon>
        <taxon>Hyphodiscaceae</taxon>
        <taxon>Hyphodiscus</taxon>
    </lineage>
</organism>
<dbReference type="PANTHER" id="PTHR43591">
    <property type="entry name" value="METHYLTRANSFERASE"/>
    <property type="match status" value="1"/>
</dbReference>
<reference evidence="1" key="1">
    <citation type="submission" date="2019-07" db="EMBL/GenBank/DDBJ databases">
        <title>Hyphodiscus hymeniophilus genome sequencing and assembly.</title>
        <authorList>
            <person name="Kramer G."/>
            <person name="Nodwell J."/>
        </authorList>
    </citation>
    <scope>NUCLEOTIDE SEQUENCE</scope>
    <source>
        <strain evidence="1">ATCC 34498</strain>
    </source>
</reference>
<dbReference type="EMBL" id="VNKQ01000010">
    <property type="protein sequence ID" value="KAG0648618.1"/>
    <property type="molecule type" value="Genomic_DNA"/>
</dbReference>
<dbReference type="PANTHER" id="PTHR43591:SF10">
    <property type="entry name" value="ABC TRANSMEMBRANE TYPE-1 DOMAIN-CONTAINING PROTEIN-RELATED"/>
    <property type="match status" value="1"/>
</dbReference>
<dbReference type="Pfam" id="PF13489">
    <property type="entry name" value="Methyltransf_23"/>
    <property type="match status" value="1"/>
</dbReference>
<name>A0A9P6VJ34_9HELO</name>
<sequence length="232" mass="26525">MGHVLVIPYHGESKADQASDFGDEFSSSTVTGTDLSPIQPTWVPPNVKFEIDDAQLDWTWNENYFDFIHIRCLMGSIKDWPRLYNQAFCCTKPGGYIEHLDFDIQFTSDDGTVKEGDTMYDWSKIFIDAAEDITHQTFKIPRFSAQLIKEAGFVDVVEKKFKIPVGSWMADKKLKEIGRWNLLFLTTGLQGMQLWMLKHVLGVIEAKMRAALLDRANHGYYEATLVYGRKPG</sequence>
<accession>A0A9P6VJ34</accession>
<proteinExistence type="predicted"/>
<evidence type="ECO:0000313" key="1">
    <source>
        <dbReference type="EMBL" id="KAG0648618.1"/>
    </source>
</evidence>
<keyword evidence="2" id="KW-1185">Reference proteome</keyword>